<proteinExistence type="predicted"/>
<evidence type="ECO:0000313" key="1">
    <source>
        <dbReference type="EMBL" id="CDW25160.1"/>
    </source>
</evidence>
<sequence>VASDEKKMSPFFFKAGQKIGLEDHYKVLWYTILAWLKTNHTEGNYVWTQDGAPLIRWPSAKSCTQIAWVDSGPKRYDPFLTRFEPTHHFCMVHIGRGTQQDLATKCGLIEVLHNGCMGQLVRGACHQLLHDLQVTCKGFD</sequence>
<organism evidence="1">
    <name type="scientific">Lepeophtheirus salmonis</name>
    <name type="common">Salmon louse</name>
    <name type="synonym">Caligus salmonis</name>
    <dbReference type="NCBI Taxonomy" id="72036"/>
    <lineage>
        <taxon>Eukaryota</taxon>
        <taxon>Metazoa</taxon>
        <taxon>Ecdysozoa</taxon>
        <taxon>Arthropoda</taxon>
        <taxon>Crustacea</taxon>
        <taxon>Multicrustacea</taxon>
        <taxon>Hexanauplia</taxon>
        <taxon>Copepoda</taxon>
        <taxon>Siphonostomatoida</taxon>
        <taxon>Caligidae</taxon>
        <taxon>Lepeophtheirus</taxon>
    </lineage>
</organism>
<name>A0A0K2TH22_LEPSM</name>
<dbReference type="AlphaFoldDB" id="A0A0K2TH22"/>
<accession>A0A0K2TH22</accession>
<feature type="non-terminal residue" evidence="1">
    <location>
        <position position="1"/>
    </location>
</feature>
<dbReference type="EMBL" id="HACA01007799">
    <property type="protein sequence ID" value="CDW25160.1"/>
    <property type="molecule type" value="Transcribed_RNA"/>
</dbReference>
<reference evidence="1" key="1">
    <citation type="submission" date="2014-05" db="EMBL/GenBank/DDBJ databases">
        <authorList>
            <person name="Chronopoulou M."/>
        </authorList>
    </citation>
    <scope>NUCLEOTIDE SEQUENCE</scope>
    <source>
        <tissue evidence="1">Whole organism</tissue>
    </source>
</reference>
<protein>
    <submittedName>
        <fullName evidence="1">Uncharacterized protein</fullName>
    </submittedName>
</protein>